<name>A0ABR7ASN4_9SPHN</name>
<proteinExistence type="inferred from homology"/>
<reference evidence="12 13" key="1">
    <citation type="submission" date="2020-08" db="EMBL/GenBank/DDBJ databases">
        <title>Putative novel bacterial strains isolated from necrotic wheat leaf tissues caused by Xanthomonas translucens.</title>
        <authorList>
            <person name="Tambong J.T."/>
        </authorList>
    </citation>
    <scope>NUCLEOTIDE SEQUENCE [LARGE SCALE GENOMIC DNA]</scope>
    <source>
        <strain evidence="13">DOAB 1063</strain>
    </source>
</reference>
<evidence type="ECO:0000256" key="4">
    <source>
        <dbReference type="ARBA" id="ARBA00022729"/>
    </source>
</evidence>
<evidence type="ECO:0000313" key="13">
    <source>
        <dbReference type="Proteomes" id="UP000597613"/>
    </source>
</evidence>
<comment type="function">
    <text evidence="8">Part of the outer membrane protein assembly complex, which is involved in assembly and insertion of beta-barrel proteins into the outer membrane.</text>
</comment>
<accession>A0ABR7ASN4</accession>
<dbReference type="Proteomes" id="UP000597613">
    <property type="component" value="Unassembled WGS sequence"/>
</dbReference>
<evidence type="ECO:0000256" key="1">
    <source>
        <dbReference type="ARBA" id="ARBA00004370"/>
    </source>
</evidence>
<evidence type="ECO:0000313" key="12">
    <source>
        <dbReference type="EMBL" id="MBC3943464.1"/>
    </source>
</evidence>
<feature type="domain" description="POTRA" evidence="11">
    <location>
        <begin position="277"/>
        <end position="365"/>
    </location>
</feature>
<dbReference type="PANTHER" id="PTHR12815:SF23">
    <property type="entry name" value="OUTER MEMBRANE PROTEIN ASSEMBLY FACTOR BAMA"/>
    <property type="match status" value="1"/>
</dbReference>
<keyword evidence="7 8" id="KW-0998">Cell outer membrane</keyword>
<dbReference type="PANTHER" id="PTHR12815">
    <property type="entry name" value="SORTING AND ASSEMBLY MACHINERY SAMM50 PROTEIN FAMILY MEMBER"/>
    <property type="match status" value="1"/>
</dbReference>
<dbReference type="InterPro" id="IPR000184">
    <property type="entry name" value="Bac_surfAg_D15"/>
</dbReference>
<keyword evidence="4 8" id="KW-0732">Signal</keyword>
<keyword evidence="6 8" id="KW-0472">Membrane</keyword>
<keyword evidence="3 8" id="KW-0812">Transmembrane</keyword>
<dbReference type="InterPro" id="IPR023707">
    <property type="entry name" value="OM_assembly_BamA"/>
</dbReference>
<comment type="similarity">
    <text evidence="8">Belongs to the BamA family.</text>
</comment>
<dbReference type="EMBL" id="JACONT010000054">
    <property type="protein sequence ID" value="MBC3943464.1"/>
    <property type="molecule type" value="Genomic_DNA"/>
</dbReference>
<keyword evidence="2 8" id="KW-1134">Transmembrane beta strand</keyword>
<keyword evidence="5 8" id="KW-0677">Repeat</keyword>
<protein>
    <recommendedName>
        <fullName evidence="8 9">Outer membrane protein assembly factor BamA</fullName>
    </recommendedName>
</protein>
<dbReference type="HAMAP" id="MF_01430">
    <property type="entry name" value="OM_assembly_BamA"/>
    <property type="match status" value="1"/>
</dbReference>
<dbReference type="NCBIfam" id="TIGR03303">
    <property type="entry name" value="OM_YaeT"/>
    <property type="match status" value="1"/>
</dbReference>
<dbReference type="PROSITE" id="PS51779">
    <property type="entry name" value="POTRA"/>
    <property type="match status" value="3"/>
</dbReference>
<evidence type="ECO:0000256" key="9">
    <source>
        <dbReference type="NCBIfam" id="TIGR03303"/>
    </source>
</evidence>
<dbReference type="InterPro" id="IPR010827">
    <property type="entry name" value="BamA/TamA_POTRA"/>
</dbReference>
<dbReference type="InterPro" id="IPR039910">
    <property type="entry name" value="D15-like"/>
</dbReference>
<evidence type="ECO:0000256" key="8">
    <source>
        <dbReference type="HAMAP-Rule" id="MF_01430"/>
    </source>
</evidence>
<evidence type="ECO:0000256" key="3">
    <source>
        <dbReference type="ARBA" id="ARBA00022692"/>
    </source>
</evidence>
<feature type="domain" description="POTRA" evidence="11">
    <location>
        <begin position="450"/>
        <end position="524"/>
    </location>
</feature>
<evidence type="ECO:0000256" key="10">
    <source>
        <dbReference type="SAM" id="MobiDB-lite"/>
    </source>
</evidence>
<organism evidence="12 13">
    <name type="scientific">Sphingomonas albertensis</name>
    <dbReference type="NCBI Taxonomy" id="2762591"/>
    <lineage>
        <taxon>Bacteria</taxon>
        <taxon>Pseudomonadati</taxon>
        <taxon>Pseudomonadota</taxon>
        <taxon>Alphaproteobacteria</taxon>
        <taxon>Sphingomonadales</taxon>
        <taxon>Sphingomonadaceae</taxon>
        <taxon>Sphingomonas</taxon>
    </lineage>
</organism>
<evidence type="ECO:0000259" key="11">
    <source>
        <dbReference type="PROSITE" id="PS51779"/>
    </source>
</evidence>
<evidence type="ECO:0000256" key="6">
    <source>
        <dbReference type="ARBA" id="ARBA00023136"/>
    </source>
</evidence>
<keyword evidence="13" id="KW-1185">Reference proteome</keyword>
<comment type="subunit">
    <text evidence="8">Part of the Bam complex.</text>
</comment>
<feature type="domain" description="POTRA" evidence="11">
    <location>
        <begin position="197"/>
        <end position="274"/>
    </location>
</feature>
<dbReference type="Pfam" id="PF07244">
    <property type="entry name" value="POTRA"/>
    <property type="match status" value="4"/>
</dbReference>
<sequence>MGVSWRPRGDPRADAARDLQRSRQFRAVEESGRLDRLTTIGQGGRALYVHVFKVGLVTAINGYDFARKGALLLAGTILSGVPALAQTVPAGSATPGATPAPSPSSGRQSTTAAPVVGVTPVAAPVSVRTIKTLRVEGSQRIEAETVLSYTKLRVGIPYTAETLDQALKDLQASDLFADYSIAGVEDGNIVLRVRENPIINRVIIEGNKALKSDKITKEIKLAPRQIFTRTAVRQDIARIIELYRRQGRFGAVIDPKMVNLDQNRVDVVFVVSEGPKSKVRQINILGNEVFSDDQIRGQMATKQARLFRLLSSATSYDQDRLSYDQQKLRQFYLTQGYADFRVTSAVAELTPDKKDFIITYVVEEGKRYKFGDVTVDSQIRDFDNTKLAASLPLKKGDWYNAKLVEDSVDNLSQTAGLFGYAFTEVNPEFAKDSDTLTMGINFNIAEAKRTYVERIEINGNTQTQDKVVRREIRLAEGDAFNSFQVKRSQDRINSLGYFQDKMEIKQLPGSAPDRVILETNLEEKSTGELQLSAGYSSLERFIVQANITQRNFRGKGQELRAGVNYSSYSKSIELGFTEPYLFDKNIALGGDIFRRDYNSFNFVGNDRQTNYSQVSTGFQLRTGVPLTEFWSLSARYGLSYDEVGLDNQFLNADGSCNVLVAGRYLCDAIGNRWTSSVGYSLSRDNLNSRLRPTAGSRFSFSQDFAGLGGDVKYIRTRFEGSKYQNLGSGFIGSIIAEGGYIHPLEKARRAGSDAVRITDRFYLGEPQFRGFDIRGVGPRILRAAYSNGTPTQVLATDRNSIQDDALGGRAYYLARAEIEIPLGSGARELGLRPSIYAQVGSLFGITRPLPSATFPTLIDPTTGKEYVGSTFTPSVNSAGAALYTYTTTDTTGAPVTANTTCAAGSPDAAGACIGTAANPRALTEQTPFVESFLGNSAKPRLSVGIGVNWNSPFGPLRIDLAKALLTQKGDDPKLITFNVGTQF</sequence>
<comment type="subcellular location">
    <subcellularLocation>
        <location evidence="8">Cell outer membrane</location>
    </subcellularLocation>
    <subcellularLocation>
        <location evidence="1">Membrane</location>
    </subcellularLocation>
</comment>
<dbReference type="Gene3D" id="2.40.160.50">
    <property type="entry name" value="membrane protein fhac: a member of the omp85/tpsb transporter family"/>
    <property type="match status" value="1"/>
</dbReference>
<dbReference type="Pfam" id="PF01103">
    <property type="entry name" value="Omp85"/>
    <property type="match status" value="1"/>
</dbReference>
<dbReference type="Gene3D" id="3.10.20.310">
    <property type="entry name" value="membrane protein fhac"/>
    <property type="match status" value="5"/>
</dbReference>
<evidence type="ECO:0000256" key="2">
    <source>
        <dbReference type="ARBA" id="ARBA00022452"/>
    </source>
</evidence>
<gene>
    <name evidence="8 12" type="primary">bamA</name>
    <name evidence="12" type="ORF">H8S47_17430</name>
</gene>
<dbReference type="InterPro" id="IPR034746">
    <property type="entry name" value="POTRA"/>
</dbReference>
<evidence type="ECO:0000256" key="5">
    <source>
        <dbReference type="ARBA" id="ARBA00022737"/>
    </source>
</evidence>
<evidence type="ECO:0000256" key="7">
    <source>
        <dbReference type="ARBA" id="ARBA00023237"/>
    </source>
</evidence>
<comment type="caution">
    <text evidence="12">The sequence shown here is derived from an EMBL/GenBank/DDBJ whole genome shotgun (WGS) entry which is preliminary data.</text>
</comment>
<feature type="region of interest" description="Disordered" evidence="10">
    <location>
        <begin position="91"/>
        <end position="113"/>
    </location>
</feature>